<dbReference type="InterPro" id="IPR005631">
    <property type="entry name" value="SDH"/>
</dbReference>
<keyword evidence="3" id="KW-0143">Chaperone</keyword>
<evidence type="ECO:0000256" key="3">
    <source>
        <dbReference type="ARBA" id="ARBA00023186"/>
    </source>
</evidence>
<evidence type="ECO:0000313" key="4">
    <source>
        <dbReference type="EMBL" id="TWB21965.1"/>
    </source>
</evidence>
<dbReference type="EMBL" id="VITN01000004">
    <property type="protein sequence ID" value="TWB21965.1"/>
    <property type="molecule type" value="Genomic_DNA"/>
</dbReference>
<dbReference type="InterPro" id="IPR036714">
    <property type="entry name" value="SDH_sf"/>
</dbReference>
<evidence type="ECO:0000256" key="1">
    <source>
        <dbReference type="ARBA" id="ARBA00008571"/>
    </source>
</evidence>
<sequence>MSTDPLSDAQENAPGDALAVRRKRLIFRSWHRGMKEMDLLMGTFAEKHVPAFTVEQLDRYEHLLDLNDPDVFDWLLGRAPFPDDLDADLMALLQAHRVA</sequence>
<dbReference type="PANTHER" id="PTHR12469">
    <property type="entry name" value="PROTEIN EMI5 HOMOLOG, MITOCHONDRIAL"/>
    <property type="match status" value="1"/>
</dbReference>
<protein>
    <recommendedName>
        <fullName evidence="2">FAD assembly factor SdhE</fullName>
    </recommendedName>
</protein>
<dbReference type="PANTHER" id="PTHR12469:SF2">
    <property type="entry name" value="SUCCINATE DEHYDROGENASE ASSEMBLY FACTOR 2, MITOCHONDRIAL"/>
    <property type="match status" value="1"/>
</dbReference>
<organism evidence="4 5">
    <name type="scientific">Nitrospirillum amazonense</name>
    <dbReference type="NCBI Taxonomy" id="28077"/>
    <lineage>
        <taxon>Bacteria</taxon>
        <taxon>Pseudomonadati</taxon>
        <taxon>Pseudomonadota</taxon>
        <taxon>Alphaproteobacteria</taxon>
        <taxon>Rhodospirillales</taxon>
        <taxon>Azospirillaceae</taxon>
        <taxon>Nitrospirillum</taxon>
    </lineage>
</organism>
<name>A0A560FK46_9PROT</name>
<proteinExistence type="inferred from homology"/>
<evidence type="ECO:0000313" key="5">
    <source>
        <dbReference type="Proteomes" id="UP000319859"/>
    </source>
</evidence>
<dbReference type="AlphaFoldDB" id="A0A560FK46"/>
<accession>A0A560FK46</accession>
<dbReference type="Pfam" id="PF03937">
    <property type="entry name" value="Sdh5"/>
    <property type="match status" value="1"/>
</dbReference>
<gene>
    <name evidence="4" type="ORF">FBZ89_104213</name>
</gene>
<dbReference type="GO" id="GO:0006099">
    <property type="term" value="P:tricarboxylic acid cycle"/>
    <property type="evidence" value="ECO:0007669"/>
    <property type="project" value="TreeGrafter"/>
</dbReference>
<dbReference type="Proteomes" id="UP000319859">
    <property type="component" value="Unassembled WGS sequence"/>
</dbReference>
<comment type="caution">
    <text evidence="4">The sequence shown here is derived from an EMBL/GenBank/DDBJ whole genome shotgun (WGS) entry which is preliminary data.</text>
</comment>
<dbReference type="Gene3D" id="1.10.150.250">
    <property type="entry name" value="Flavinator of succinate dehydrogenase"/>
    <property type="match status" value="1"/>
</dbReference>
<evidence type="ECO:0000256" key="2">
    <source>
        <dbReference type="ARBA" id="ARBA00019418"/>
    </source>
</evidence>
<dbReference type="SUPFAM" id="SSF109910">
    <property type="entry name" value="YgfY-like"/>
    <property type="match status" value="1"/>
</dbReference>
<dbReference type="OrthoDB" id="9807264at2"/>
<dbReference type="RefSeq" id="WP_145749617.1">
    <property type="nucleotide sequence ID" value="NZ_VITN01000004.1"/>
</dbReference>
<reference evidence="4 5" key="1">
    <citation type="submission" date="2019-06" db="EMBL/GenBank/DDBJ databases">
        <title>Genomic Encyclopedia of Type Strains, Phase IV (KMG-V): Genome sequencing to study the core and pangenomes of soil and plant-associated prokaryotes.</title>
        <authorList>
            <person name="Whitman W."/>
        </authorList>
    </citation>
    <scope>NUCLEOTIDE SEQUENCE [LARGE SCALE GENOMIC DNA]</scope>
    <source>
        <strain evidence="4 5">BR 11880</strain>
    </source>
</reference>
<comment type="similarity">
    <text evidence="1">Belongs to the SdhE FAD assembly factor family.</text>
</comment>
<dbReference type="FunFam" id="1.10.150.250:FF:000002">
    <property type="entry name" value="Succinate dehydrogenase assembly factor 2, mitochondrial"/>
    <property type="match status" value="1"/>
</dbReference>